<protein>
    <submittedName>
        <fullName evidence="1">Uncharacterized protein</fullName>
    </submittedName>
</protein>
<gene>
    <name evidence="1" type="ORF">RSOLAG1IB_00158</name>
</gene>
<dbReference type="EMBL" id="LN679100">
    <property type="protein sequence ID" value="CEL51623.1"/>
    <property type="molecule type" value="Genomic_DNA"/>
</dbReference>
<keyword evidence="2" id="KW-1185">Reference proteome</keyword>
<dbReference type="Proteomes" id="UP000059188">
    <property type="component" value="Unassembled WGS sequence"/>
</dbReference>
<sequence>MLVSHVPHHTEINELGECLEYVLTHFFLVLVLATNERMSTGFSSHNRSIHVFTGSADETFPYTVTYKSNPKCLSPSFELSSNSQIS</sequence>
<proteinExistence type="predicted"/>
<evidence type="ECO:0000313" key="1">
    <source>
        <dbReference type="EMBL" id="CEL51623.1"/>
    </source>
</evidence>
<name>A0A0B7F629_THACB</name>
<organism evidence="1 2">
    <name type="scientific">Thanatephorus cucumeris (strain AG1-IB / isolate 7/3/14)</name>
    <name type="common">Lettuce bottom rot fungus</name>
    <name type="synonym">Rhizoctonia solani</name>
    <dbReference type="NCBI Taxonomy" id="1108050"/>
    <lineage>
        <taxon>Eukaryota</taxon>
        <taxon>Fungi</taxon>
        <taxon>Dikarya</taxon>
        <taxon>Basidiomycota</taxon>
        <taxon>Agaricomycotina</taxon>
        <taxon>Agaricomycetes</taxon>
        <taxon>Cantharellales</taxon>
        <taxon>Ceratobasidiaceae</taxon>
        <taxon>Rhizoctonia</taxon>
        <taxon>Rhizoctonia solani AG-1</taxon>
    </lineage>
</organism>
<evidence type="ECO:0000313" key="2">
    <source>
        <dbReference type="Proteomes" id="UP000059188"/>
    </source>
</evidence>
<reference evidence="1 2" key="1">
    <citation type="submission" date="2014-11" db="EMBL/GenBank/DDBJ databases">
        <authorList>
            <person name="Wibberg Daniel"/>
        </authorList>
    </citation>
    <scope>NUCLEOTIDE SEQUENCE [LARGE SCALE GENOMIC DNA]</scope>
    <source>
        <strain evidence="1">Rhizoctonia solani AG1-IB 7/3/14</strain>
    </source>
</reference>
<dbReference type="AlphaFoldDB" id="A0A0B7F629"/>
<accession>A0A0B7F629</accession>